<dbReference type="RefSeq" id="WP_230338049.1">
    <property type="nucleotide sequence ID" value="NZ_CP069798.1"/>
</dbReference>
<keyword evidence="2" id="KW-1185">Reference proteome</keyword>
<dbReference type="GO" id="GO:0006261">
    <property type="term" value="P:DNA-templated DNA replication"/>
    <property type="evidence" value="ECO:0007669"/>
    <property type="project" value="TreeGrafter"/>
</dbReference>
<evidence type="ECO:0000313" key="1">
    <source>
        <dbReference type="EMBL" id="QRQ80763.1"/>
    </source>
</evidence>
<keyword evidence="1" id="KW-0548">Nucleotidyltransferase</keyword>
<dbReference type="GO" id="GO:0003887">
    <property type="term" value="F:DNA-directed DNA polymerase activity"/>
    <property type="evidence" value="ECO:0007669"/>
    <property type="project" value="UniProtKB-EC"/>
</dbReference>
<dbReference type="AlphaFoldDB" id="A0A892ZDM4"/>
<dbReference type="InterPro" id="IPR027417">
    <property type="entry name" value="P-loop_NTPase"/>
</dbReference>
<dbReference type="EMBL" id="CP069798">
    <property type="protein sequence ID" value="QRQ80763.1"/>
    <property type="molecule type" value="Genomic_DNA"/>
</dbReference>
<dbReference type="KEGG" id="ptes:JQU52_08315"/>
<dbReference type="Gene3D" id="3.40.50.300">
    <property type="entry name" value="P-loop containing nucleotide triphosphate hydrolases"/>
    <property type="match status" value="1"/>
</dbReference>
<dbReference type="EC" id="2.7.7.7" evidence="1"/>
<sequence>MIYPWQHSAWQQLVAHWDKRPNAWLLYGKAGIGKLAFAQYLAQALLCENPQAEHQPCGQCPSCHLCSQHSHPDLCELTPEIPEGDNVARKLLQIKVDAVRHVLDFVHLSAHRGGHRVVLVHPAESMNIQAANALLKVLEEPPPQVLFILVSHNKDALLPTIKSRCRPFALPLPSRQQALAWLQQQDMADAENLLAFHGGAPLFADTPAEDDLRAQLLDLLAQPRLLALLDYAALFDRQKWPLSLLFDWLHKWLLDIARAQQQMAAVYYPGRQTALDALGARTQPIALFALAERLNALTPYGQHTLNVKMQAEDLLIDYLHFWQQKH</sequence>
<name>A0A892ZDM4_9NEIS</name>
<dbReference type="SUPFAM" id="SSF52540">
    <property type="entry name" value="P-loop containing nucleoside triphosphate hydrolases"/>
    <property type="match status" value="1"/>
</dbReference>
<dbReference type="GO" id="GO:0008408">
    <property type="term" value="F:3'-5' exonuclease activity"/>
    <property type="evidence" value="ECO:0007669"/>
    <property type="project" value="InterPro"/>
</dbReference>
<proteinExistence type="predicted"/>
<evidence type="ECO:0000313" key="2">
    <source>
        <dbReference type="Proteomes" id="UP000653156"/>
    </source>
</evidence>
<gene>
    <name evidence="1" type="primary">holB</name>
    <name evidence="1" type="ORF">JQU52_08315</name>
</gene>
<dbReference type="Pfam" id="PF13177">
    <property type="entry name" value="DNA_pol3_delta2"/>
    <property type="match status" value="1"/>
</dbReference>
<protein>
    <submittedName>
        <fullName evidence="1">DNA polymerase III subunit delta</fullName>
        <ecNumber evidence="1">2.7.7.7</ecNumber>
    </submittedName>
</protein>
<dbReference type="PANTHER" id="PTHR11669:SF8">
    <property type="entry name" value="DNA POLYMERASE III SUBUNIT DELTA"/>
    <property type="match status" value="1"/>
</dbReference>
<dbReference type="GO" id="GO:0009360">
    <property type="term" value="C:DNA polymerase III complex"/>
    <property type="evidence" value="ECO:0007669"/>
    <property type="project" value="TreeGrafter"/>
</dbReference>
<organism evidence="1 2">
    <name type="scientific">Paralysiella testudinis</name>
    <dbReference type="NCBI Taxonomy" id="2809020"/>
    <lineage>
        <taxon>Bacteria</taxon>
        <taxon>Pseudomonadati</taxon>
        <taxon>Pseudomonadota</taxon>
        <taxon>Betaproteobacteria</taxon>
        <taxon>Neisseriales</taxon>
        <taxon>Neisseriaceae</taxon>
        <taxon>Paralysiella</taxon>
    </lineage>
</organism>
<reference evidence="1" key="1">
    <citation type="submission" date="2021-02" db="EMBL/GenBank/DDBJ databases">
        <title>Neisseriaceae sp. 26B isolated from the cloaca of a Common Toad-headed Turtle (Mesoclemmys nasuta).</title>
        <authorList>
            <person name="Spergser J."/>
            <person name="Busse H.-J."/>
        </authorList>
    </citation>
    <scope>NUCLEOTIDE SEQUENCE</scope>
    <source>
        <strain evidence="1">26B</strain>
    </source>
</reference>
<dbReference type="InterPro" id="IPR004622">
    <property type="entry name" value="DNA_pol_HolB"/>
</dbReference>
<dbReference type="NCBIfam" id="TIGR00678">
    <property type="entry name" value="holB"/>
    <property type="match status" value="1"/>
</dbReference>
<dbReference type="PANTHER" id="PTHR11669">
    <property type="entry name" value="REPLICATION FACTOR C / DNA POLYMERASE III GAMMA-TAU SUBUNIT"/>
    <property type="match status" value="1"/>
</dbReference>
<dbReference type="InterPro" id="IPR050238">
    <property type="entry name" value="DNA_Rep/Repair_Clamp_Loader"/>
</dbReference>
<keyword evidence="1" id="KW-0808">Transferase</keyword>
<dbReference type="Proteomes" id="UP000653156">
    <property type="component" value="Chromosome"/>
</dbReference>
<accession>A0A892ZDM4</accession>